<dbReference type="EMBL" id="BJCL01000006">
    <property type="protein sequence ID" value="GCL63744.1"/>
    <property type="molecule type" value="Genomic_DNA"/>
</dbReference>
<dbReference type="AlphaFoldDB" id="A0A480AQC4"/>
<dbReference type="CDD" id="cd00077">
    <property type="entry name" value="HDc"/>
    <property type="match status" value="1"/>
</dbReference>
<dbReference type="GO" id="GO:0008081">
    <property type="term" value="F:phosphoric diester hydrolase activity"/>
    <property type="evidence" value="ECO:0007669"/>
    <property type="project" value="UniProtKB-ARBA"/>
</dbReference>
<dbReference type="RefSeq" id="WP_228027112.1">
    <property type="nucleotide sequence ID" value="NZ_BJCL01000006.1"/>
</dbReference>
<feature type="domain" description="Response regulatory" evidence="2">
    <location>
        <begin position="5"/>
        <end position="120"/>
    </location>
</feature>
<dbReference type="GO" id="GO:0000160">
    <property type="term" value="P:phosphorelay signal transduction system"/>
    <property type="evidence" value="ECO:0007669"/>
    <property type="project" value="InterPro"/>
</dbReference>
<comment type="caution">
    <text evidence="4">The sequence shown here is derived from an EMBL/GenBank/DDBJ whole genome shotgun (WGS) entry which is preliminary data.</text>
</comment>
<evidence type="ECO:0000259" key="3">
    <source>
        <dbReference type="PROSITE" id="PS51832"/>
    </source>
</evidence>
<dbReference type="PROSITE" id="PS50110">
    <property type="entry name" value="RESPONSE_REGULATORY"/>
    <property type="match status" value="1"/>
</dbReference>
<evidence type="ECO:0000256" key="1">
    <source>
        <dbReference type="PROSITE-ProRule" id="PRU00169"/>
    </source>
</evidence>
<dbReference type="InterPro" id="IPR037522">
    <property type="entry name" value="HD_GYP_dom"/>
</dbReference>
<dbReference type="Gene3D" id="3.40.50.2300">
    <property type="match status" value="1"/>
</dbReference>
<sequence>MPQATLLVVDDEPLNVSLLSQLLRPEFRVLGALSGASALTLMAAEQPDLVLLDVMMPALDGLSVLRRMRADPALAAIPVIFVTALGTEFDEEAGLALGAADYIVKPIKPAVLLARVRAHLALRQAQVRLADQNAWLERELARRMRDGLLAQDLMLCAMAELAETRDDNTGNHIQRTRLYVELLARQLQRSVAHAAALDEAQLQRIVKAAPMHDLGKIGIPDRILLKPGKLTADEFAVMQTHARIGADTIAKAMAKVQAQHAGDQPAPAPGDTAEPLRALAVARDIALGHHEHWDGQGYPAGLAGEAIPLAARLMAVADVFDALTTTRPYKAGWPVADALAYIHARAGRQFDPAVCQALHACEAGFRAVAARLGH</sequence>
<dbReference type="SUPFAM" id="SSF52172">
    <property type="entry name" value="CheY-like"/>
    <property type="match status" value="1"/>
</dbReference>
<evidence type="ECO:0000259" key="2">
    <source>
        <dbReference type="PROSITE" id="PS50110"/>
    </source>
</evidence>
<dbReference type="PANTHER" id="PTHR45228">
    <property type="entry name" value="CYCLIC DI-GMP PHOSPHODIESTERASE TM_0186-RELATED"/>
    <property type="match status" value="1"/>
</dbReference>
<dbReference type="SUPFAM" id="SSF109604">
    <property type="entry name" value="HD-domain/PDEase-like"/>
    <property type="match status" value="1"/>
</dbReference>
<keyword evidence="1" id="KW-0597">Phosphoprotein</keyword>
<organism evidence="4 5">
    <name type="scientific">Pseudaquabacterium pictum</name>
    <dbReference type="NCBI Taxonomy" id="2315236"/>
    <lineage>
        <taxon>Bacteria</taxon>
        <taxon>Pseudomonadati</taxon>
        <taxon>Pseudomonadota</taxon>
        <taxon>Betaproteobacteria</taxon>
        <taxon>Burkholderiales</taxon>
        <taxon>Sphaerotilaceae</taxon>
        <taxon>Pseudaquabacterium</taxon>
    </lineage>
</organism>
<dbReference type="Gene3D" id="1.10.3210.10">
    <property type="entry name" value="Hypothetical protein af1432"/>
    <property type="match status" value="1"/>
</dbReference>
<gene>
    <name evidence="4" type="ORF">AQPW35_28250</name>
</gene>
<dbReference type="InterPro" id="IPR052020">
    <property type="entry name" value="Cyclic_di-GMP/3'3'-cGAMP_PDE"/>
</dbReference>
<dbReference type="SMART" id="SM00471">
    <property type="entry name" value="HDc"/>
    <property type="match status" value="1"/>
</dbReference>
<accession>A0A480AQC4</accession>
<dbReference type="Proteomes" id="UP000301751">
    <property type="component" value="Unassembled WGS sequence"/>
</dbReference>
<evidence type="ECO:0000313" key="5">
    <source>
        <dbReference type="Proteomes" id="UP000301751"/>
    </source>
</evidence>
<dbReference type="Pfam" id="PF13487">
    <property type="entry name" value="HD_5"/>
    <property type="match status" value="1"/>
</dbReference>
<name>A0A480AQC4_9BURK</name>
<dbReference type="Pfam" id="PF00072">
    <property type="entry name" value="Response_reg"/>
    <property type="match status" value="1"/>
</dbReference>
<dbReference type="InterPro" id="IPR011006">
    <property type="entry name" value="CheY-like_superfamily"/>
</dbReference>
<keyword evidence="5" id="KW-1185">Reference proteome</keyword>
<proteinExistence type="predicted"/>
<feature type="domain" description="HD-GYP" evidence="3">
    <location>
        <begin position="147"/>
        <end position="374"/>
    </location>
</feature>
<dbReference type="SMART" id="SM00448">
    <property type="entry name" value="REC"/>
    <property type="match status" value="1"/>
</dbReference>
<dbReference type="PROSITE" id="PS51832">
    <property type="entry name" value="HD_GYP"/>
    <property type="match status" value="1"/>
</dbReference>
<evidence type="ECO:0000313" key="4">
    <source>
        <dbReference type="EMBL" id="GCL63744.1"/>
    </source>
</evidence>
<feature type="modified residue" description="4-aspartylphosphate" evidence="1">
    <location>
        <position position="53"/>
    </location>
</feature>
<dbReference type="InterPro" id="IPR003607">
    <property type="entry name" value="HD/PDEase_dom"/>
</dbReference>
<reference evidence="5" key="1">
    <citation type="submission" date="2019-03" db="EMBL/GenBank/DDBJ databases">
        <title>Aquabacterium pictum sp.nov., the first bacteriochlorophyll a-containing freshwater bacterium in the genus Aquabacterium of the class Betaproteobacteria.</title>
        <authorList>
            <person name="Hirose S."/>
            <person name="Tank M."/>
            <person name="Hara E."/>
            <person name="Tamaki H."/>
            <person name="Takaichi S."/>
            <person name="Haruta S."/>
            <person name="Hanada S."/>
        </authorList>
    </citation>
    <scope>NUCLEOTIDE SEQUENCE [LARGE SCALE GENOMIC DNA]</scope>
    <source>
        <strain evidence="5">W35</strain>
    </source>
</reference>
<protein>
    <submittedName>
        <fullName evidence="4">Two-component system response regulator</fullName>
    </submittedName>
</protein>
<dbReference type="InterPro" id="IPR001789">
    <property type="entry name" value="Sig_transdc_resp-reg_receiver"/>
</dbReference>
<dbReference type="PANTHER" id="PTHR45228:SF5">
    <property type="entry name" value="CYCLIC DI-GMP PHOSPHODIESTERASE VC_1348-RELATED"/>
    <property type="match status" value="1"/>
</dbReference>